<dbReference type="PRINTS" id="PR00119">
    <property type="entry name" value="CATATPASE"/>
</dbReference>
<keyword evidence="3 12" id="KW-0812">Transmembrane</keyword>
<feature type="transmembrane region" description="Helical" evidence="12">
    <location>
        <begin position="128"/>
        <end position="145"/>
    </location>
</feature>
<dbReference type="NCBIfam" id="TIGR01525">
    <property type="entry name" value="ATPase-IB_hvy"/>
    <property type="match status" value="1"/>
</dbReference>
<dbReference type="SUPFAM" id="SSF81653">
    <property type="entry name" value="Calcium ATPase, transduction domain A"/>
    <property type="match status" value="1"/>
</dbReference>
<keyword evidence="5 12" id="KW-0547">Nucleotide-binding</keyword>
<evidence type="ECO:0000256" key="4">
    <source>
        <dbReference type="ARBA" id="ARBA00022723"/>
    </source>
</evidence>
<feature type="transmembrane region" description="Helical" evidence="12">
    <location>
        <begin position="702"/>
        <end position="719"/>
    </location>
</feature>
<dbReference type="GO" id="GO:0043682">
    <property type="term" value="F:P-type divalent copper transporter activity"/>
    <property type="evidence" value="ECO:0007669"/>
    <property type="project" value="TreeGrafter"/>
</dbReference>
<evidence type="ECO:0000256" key="12">
    <source>
        <dbReference type="RuleBase" id="RU362081"/>
    </source>
</evidence>
<reference evidence="14 15" key="1">
    <citation type="submission" date="2020-08" db="EMBL/GenBank/DDBJ databases">
        <title>Sequencing the genomes of 1000 actinobacteria strains.</title>
        <authorList>
            <person name="Klenk H.-P."/>
        </authorList>
    </citation>
    <scope>NUCLEOTIDE SEQUENCE [LARGE SCALE GENOMIC DNA]</scope>
    <source>
        <strain evidence="14 15">DSM 45790</strain>
    </source>
</reference>
<dbReference type="PROSITE" id="PS01047">
    <property type="entry name" value="HMA_1"/>
    <property type="match status" value="1"/>
</dbReference>
<dbReference type="GO" id="GO:0005886">
    <property type="term" value="C:plasma membrane"/>
    <property type="evidence" value="ECO:0007669"/>
    <property type="project" value="UniProtKB-SubCell"/>
</dbReference>
<feature type="transmembrane region" description="Helical" evidence="12">
    <location>
        <begin position="208"/>
        <end position="226"/>
    </location>
</feature>
<dbReference type="InterPro" id="IPR008250">
    <property type="entry name" value="ATPase_P-typ_transduc_dom_A_sf"/>
</dbReference>
<dbReference type="AlphaFoldDB" id="A0A7W8ZAJ1"/>
<feature type="domain" description="HMA" evidence="13">
    <location>
        <begin position="14"/>
        <end position="78"/>
    </location>
</feature>
<dbReference type="InterPro" id="IPR023214">
    <property type="entry name" value="HAD_sf"/>
</dbReference>
<accession>A0A7W8ZAJ1</accession>
<dbReference type="InterPro" id="IPR027256">
    <property type="entry name" value="P-typ_ATPase_IB"/>
</dbReference>
<dbReference type="Pfam" id="PF00403">
    <property type="entry name" value="HMA"/>
    <property type="match status" value="1"/>
</dbReference>
<keyword evidence="8 12" id="KW-1133">Transmembrane helix</keyword>
<comment type="caution">
    <text evidence="14">The sequence shown here is derived from an EMBL/GenBank/DDBJ whole genome shotgun (WGS) entry which is preliminary data.</text>
</comment>
<dbReference type="CDD" id="cd02094">
    <property type="entry name" value="P-type_ATPase_Cu-like"/>
    <property type="match status" value="1"/>
</dbReference>
<evidence type="ECO:0000256" key="7">
    <source>
        <dbReference type="ARBA" id="ARBA00022967"/>
    </source>
</evidence>
<dbReference type="FunFam" id="2.70.150.10:FF:000002">
    <property type="entry name" value="Copper-transporting ATPase 1, putative"/>
    <property type="match status" value="1"/>
</dbReference>
<comment type="similarity">
    <text evidence="2 12">Belongs to the cation transport ATPase (P-type) (TC 3.A.3) family. Type IB subfamily.</text>
</comment>
<evidence type="ECO:0000259" key="13">
    <source>
        <dbReference type="PROSITE" id="PS50846"/>
    </source>
</evidence>
<keyword evidence="15" id="KW-1185">Reference proteome</keyword>
<keyword evidence="12" id="KW-1003">Cell membrane</keyword>
<dbReference type="Proteomes" id="UP000588112">
    <property type="component" value="Unassembled WGS sequence"/>
</dbReference>
<dbReference type="InterPro" id="IPR018303">
    <property type="entry name" value="ATPase_P-typ_P_site"/>
</dbReference>
<proteinExistence type="inferred from homology"/>
<dbReference type="InterPro" id="IPR036163">
    <property type="entry name" value="HMA_dom_sf"/>
</dbReference>
<comment type="catalytic activity">
    <reaction evidence="10">
        <text>ATP + H2O = ADP + phosphate + H(+)</text>
        <dbReference type="Rhea" id="RHEA:13065"/>
        <dbReference type="ChEBI" id="CHEBI:15377"/>
        <dbReference type="ChEBI" id="CHEBI:15378"/>
        <dbReference type="ChEBI" id="CHEBI:30616"/>
        <dbReference type="ChEBI" id="CHEBI:43474"/>
        <dbReference type="ChEBI" id="CHEBI:456216"/>
    </reaction>
</comment>
<keyword evidence="6 12" id="KW-0067">ATP-binding</keyword>
<evidence type="ECO:0000256" key="5">
    <source>
        <dbReference type="ARBA" id="ARBA00022741"/>
    </source>
</evidence>
<feature type="transmembrane region" description="Helical" evidence="12">
    <location>
        <begin position="165"/>
        <end position="188"/>
    </location>
</feature>
<dbReference type="InterPro" id="IPR001757">
    <property type="entry name" value="P_typ_ATPase"/>
</dbReference>
<dbReference type="PROSITE" id="PS01229">
    <property type="entry name" value="COF_2"/>
    <property type="match status" value="1"/>
</dbReference>
<dbReference type="SUPFAM" id="SSF56784">
    <property type="entry name" value="HAD-like"/>
    <property type="match status" value="1"/>
</dbReference>
<dbReference type="Pfam" id="PF00702">
    <property type="entry name" value="Hydrolase"/>
    <property type="match status" value="1"/>
</dbReference>
<dbReference type="SFLD" id="SFLDG00002">
    <property type="entry name" value="C1.7:_P-type_atpase_like"/>
    <property type="match status" value="1"/>
</dbReference>
<feature type="transmembrane region" description="Helical" evidence="12">
    <location>
        <begin position="725"/>
        <end position="743"/>
    </location>
</feature>
<dbReference type="Gene3D" id="3.40.50.1000">
    <property type="entry name" value="HAD superfamily/HAD-like"/>
    <property type="match status" value="1"/>
</dbReference>
<dbReference type="InterPro" id="IPR036412">
    <property type="entry name" value="HAD-like_sf"/>
</dbReference>
<dbReference type="InterPro" id="IPR023299">
    <property type="entry name" value="ATPase_P-typ_cyto_dom_N"/>
</dbReference>
<dbReference type="InterPro" id="IPR044492">
    <property type="entry name" value="P_typ_ATPase_HD_dom"/>
</dbReference>
<feature type="transmembrane region" description="Helical" evidence="12">
    <location>
        <begin position="360"/>
        <end position="382"/>
    </location>
</feature>
<dbReference type="PROSITE" id="PS50846">
    <property type="entry name" value="HMA_2"/>
    <property type="match status" value="1"/>
</dbReference>
<comment type="subcellular location">
    <subcellularLocation>
        <location evidence="1">Cell membrane</location>
        <topology evidence="1">Multi-pass membrane protein</topology>
    </subcellularLocation>
</comment>
<keyword evidence="4 12" id="KW-0479">Metal-binding</keyword>
<dbReference type="GO" id="GO:0055070">
    <property type="term" value="P:copper ion homeostasis"/>
    <property type="evidence" value="ECO:0007669"/>
    <property type="project" value="TreeGrafter"/>
</dbReference>
<dbReference type="PRINTS" id="PR00943">
    <property type="entry name" value="CUATPASE"/>
</dbReference>
<dbReference type="Gene3D" id="2.70.150.10">
    <property type="entry name" value="Calcium-transporting ATPase, cytoplasmic transduction domain A"/>
    <property type="match status" value="1"/>
</dbReference>
<evidence type="ECO:0000256" key="11">
    <source>
        <dbReference type="ARBA" id="ARBA00074171"/>
    </source>
</evidence>
<dbReference type="SFLD" id="SFLDS00003">
    <property type="entry name" value="Haloacid_Dehalogenase"/>
    <property type="match status" value="1"/>
</dbReference>
<dbReference type="PANTHER" id="PTHR43520:SF8">
    <property type="entry name" value="P-TYPE CU(+) TRANSPORTER"/>
    <property type="match status" value="1"/>
</dbReference>
<dbReference type="SFLD" id="SFLDF00027">
    <property type="entry name" value="p-type_atpase"/>
    <property type="match status" value="1"/>
</dbReference>
<dbReference type="Gene3D" id="3.40.1110.10">
    <property type="entry name" value="Calcium-transporting ATPase, cytoplasmic domain N"/>
    <property type="match status" value="1"/>
</dbReference>
<dbReference type="SUPFAM" id="SSF81665">
    <property type="entry name" value="Calcium ATPase, transmembrane domain M"/>
    <property type="match status" value="1"/>
</dbReference>
<keyword evidence="7" id="KW-1278">Translocase</keyword>
<dbReference type="InterPro" id="IPR023298">
    <property type="entry name" value="ATPase_P-typ_TM_dom_sf"/>
</dbReference>
<evidence type="ECO:0000256" key="8">
    <source>
        <dbReference type="ARBA" id="ARBA00022989"/>
    </source>
</evidence>
<keyword evidence="9 12" id="KW-0472">Membrane</keyword>
<dbReference type="FunFam" id="3.30.70.100:FF:000005">
    <property type="entry name" value="Copper-exporting P-type ATPase A"/>
    <property type="match status" value="1"/>
</dbReference>
<evidence type="ECO:0000256" key="2">
    <source>
        <dbReference type="ARBA" id="ARBA00006024"/>
    </source>
</evidence>
<dbReference type="PROSITE" id="PS00154">
    <property type="entry name" value="ATPASE_E1_E2"/>
    <property type="match status" value="1"/>
</dbReference>
<dbReference type="NCBIfam" id="TIGR01511">
    <property type="entry name" value="ATPase-IB1_Cu"/>
    <property type="match status" value="1"/>
</dbReference>
<dbReference type="PANTHER" id="PTHR43520">
    <property type="entry name" value="ATP7, ISOFORM B"/>
    <property type="match status" value="1"/>
</dbReference>
<dbReference type="EMBL" id="JACHBR010000002">
    <property type="protein sequence ID" value="MBB5630451.1"/>
    <property type="molecule type" value="Genomic_DNA"/>
</dbReference>
<dbReference type="SUPFAM" id="SSF55008">
    <property type="entry name" value="HMA, heavy metal-associated domain"/>
    <property type="match status" value="1"/>
</dbReference>
<evidence type="ECO:0000256" key="9">
    <source>
        <dbReference type="ARBA" id="ARBA00023136"/>
    </source>
</evidence>
<sequence length="749" mass="77635">MSSFTDERPPGAGGSVELSIGGMTCASCANRIERKLNKLDGVTATVNYATEKAKVSFPEGLDPQALVAEVEKAGYTAELPAPPAREDEGQAERADELAPLRQRLITAVVLSVPVIAMAMIPALQFSNWQWLSLTLAAPVVVYAGWPFHKAAWTNLRHGAATMDTLVSLGTIAALGWSLWALFLGRAGVPGMTHPFAFTIERTDGSGNIYLEAAAGVTAFILAGRYFEARSKRRAGAALRALLELGAKDVAVLRGDTEVRVPSDQLVAGDRFVVRPGEKIATDGVVEEGSSAVDASMLTGESVPVEVGPGDAVTGATVNAGGRLVVRATRVGSDTQLAQMARLVEEAQTGKAAVQRLADRISGVFVPVVIALALGTLGFWLGAGAGPAAAFTAAVAVLIIACPCALGLATPTALLVGTGRGAQLGILIKGPEVLESTRSVDTVVLDKTGTVTEGKMSLAEIHVAEGQDETEVLRLAGALEHASEHPIAQAIARGAAERTGRLPAPEDFANIEGLGVQGVVDGHAVLVGRRRLLEEWSQHLPAGLERAARAAEAAGRTAVAVGWDGQARAVLVVADTVKPTSARAVRDLRALGLTPVLLTGDNEAVARTVAAEVGIEEVIAEVLPADKVDVVKRLQSEGRTVAMVGDGVNDAAALAQADLGLAMGTGTDAAIEASDLTLVRGDLRVAADAIRLSRRTLATIKGNLFWAFAYNVAALPLAAAGLLNPMIAGAAMAFSSVFVVTNSLRLRRFT</sequence>
<evidence type="ECO:0000256" key="1">
    <source>
        <dbReference type="ARBA" id="ARBA00004651"/>
    </source>
</evidence>
<evidence type="ECO:0000256" key="10">
    <source>
        <dbReference type="ARBA" id="ARBA00049360"/>
    </source>
</evidence>
<dbReference type="GO" id="GO:0005524">
    <property type="term" value="F:ATP binding"/>
    <property type="evidence" value="ECO:0007669"/>
    <property type="project" value="UniProtKB-UniRule"/>
</dbReference>
<organism evidence="14 15">
    <name type="scientific">Sphaerisporangium krabiense</name>
    <dbReference type="NCBI Taxonomy" id="763782"/>
    <lineage>
        <taxon>Bacteria</taxon>
        <taxon>Bacillati</taxon>
        <taxon>Actinomycetota</taxon>
        <taxon>Actinomycetes</taxon>
        <taxon>Streptosporangiales</taxon>
        <taxon>Streptosporangiaceae</taxon>
        <taxon>Sphaerisporangium</taxon>
    </lineage>
</organism>
<dbReference type="RefSeq" id="WP_184616904.1">
    <property type="nucleotide sequence ID" value="NZ_BOOS01000020.1"/>
</dbReference>
<dbReference type="InterPro" id="IPR006121">
    <property type="entry name" value="HMA_dom"/>
</dbReference>
<evidence type="ECO:0000313" key="15">
    <source>
        <dbReference type="Proteomes" id="UP000588112"/>
    </source>
</evidence>
<dbReference type="InterPro" id="IPR017969">
    <property type="entry name" value="Heavy-metal-associated_CS"/>
</dbReference>
<feature type="transmembrane region" description="Helical" evidence="12">
    <location>
        <begin position="388"/>
        <end position="415"/>
    </location>
</feature>
<evidence type="ECO:0000256" key="6">
    <source>
        <dbReference type="ARBA" id="ARBA00022840"/>
    </source>
</evidence>
<protein>
    <recommendedName>
        <fullName evidence="11">Cation-transporting P-type ATPase B</fullName>
    </recommendedName>
</protein>
<evidence type="ECO:0000256" key="3">
    <source>
        <dbReference type="ARBA" id="ARBA00022692"/>
    </source>
</evidence>
<dbReference type="Pfam" id="PF00122">
    <property type="entry name" value="E1-E2_ATPase"/>
    <property type="match status" value="1"/>
</dbReference>
<dbReference type="CDD" id="cd00371">
    <property type="entry name" value="HMA"/>
    <property type="match status" value="1"/>
</dbReference>
<dbReference type="InterPro" id="IPR059000">
    <property type="entry name" value="ATPase_P-type_domA"/>
</dbReference>
<evidence type="ECO:0000313" key="14">
    <source>
        <dbReference type="EMBL" id="MBB5630451.1"/>
    </source>
</evidence>
<name>A0A7W8ZAJ1_9ACTN</name>
<dbReference type="GO" id="GO:0016887">
    <property type="term" value="F:ATP hydrolysis activity"/>
    <property type="evidence" value="ECO:0007669"/>
    <property type="project" value="InterPro"/>
</dbReference>
<dbReference type="NCBIfam" id="TIGR01494">
    <property type="entry name" value="ATPase_P-type"/>
    <property type="match status" value="1"/>
</dbReference>
<dbReference type="Gene3D" id="3.30.70.100">
    <property type="match status" value="1"/>
</dbReference>
<dbReference type="GO" id="GO:0005507">
    <property type="term" value="F:copper ion binding"/>
    <property type="evidence" value="ECO:0007669"/>
    <property type="project" value="TreeGrafter"/>
</dbReference>
<feature type="transmembrane region" description="Helical" evidence="12">
    <location>
        <begin position="104"/>
        <end position="122"/>
    </location>
</feature>
<gene>
    <name evidence="14" type="ORF">BJ981_006215</name>
</gene>